<keyword evidence="1" id="KW-0812">Transmembrane</keyword>
<protein>
    <submittedName>
        <fullName evidence="2">Uncharacterized protein</fullName>
    </submittedName>
</protein>
<evidence type="ECO:0000313" key="2">
    <source>
        <dbReference type="EMBL" id="TYJ36363.1"/>
    </source>
</evidence>
<sequence length="54" mass="5877">MAKLEGDLGAGEQACFLCNMNGMFTIPVLTLVPHLFSTVVIEGCLVILQRLRRG</sequence>
<gene>
    <name evidence="2" type="ORF">E1A91_A05G302400v1</name>
</gene>
<keyword evidence="1" id="KW-0472">Membrane</keyword>
<organism evidence="2 3">
    <name type="scientific">Gossypium mustelinum</name>
    <name type="common">Cotton</name>
    <name type="synonym">Gossypium caicoense</name>
    <dbReference type="NCBI Taxonomy" id="34275"/>
    <lineage>
        <taxon>Eukaryota</taxon>
        <taxon>Viridiplantae</taxon>
        <taxon>Streptophyta</taxon>
        <taxon>Embryophyta</taxon>
        <taxon>Tracheophyta</taxon>
        <taxon>Spermatophyta</taxon>
        <taxon>Magnoliopsida</taxon>
        <taxon>eudicotyledons</taxon>
        <taxon>Gunneridae</taxon>
        <taxon>Pentapetalae</taxon>
        <taxon>rosids</taxon>
        <taxon>malvids</taxon>
        <taxon>Malvales</taxon>
        <taxon>Malvaceae</taxon>
        <taxon>Malvoideae</taxon>
        <taxon>Gossypium</taxon>
    </lineage>
</organism>
<evidence type="ECO:0000256" key="1">
    <source>
        <dbReference type="SAM" id="Phobius"/>
    </source>
</evidence>
<keyword evidence="1" id="KW-1133">Transmembrane helix</keyword>
<dbReference type="Proteomes" id="UP000323597">
    <property type="component" value="Chromosome A05"/>
</dbReference>
<name>A0A5D2ZDU9_GOSMU</name>
<accession>A0A5D2ZDU9</accession>
<feature type="transmembrane region" description="Helical" evidence="1">
    <location>
        <begin position="26"/>
        <end position="48"/>
    </location>
</feature>
<dbReference type="EMBL" id="CM017640">
    <property type="protein sequence ID" value="TYJ36363.1"/>
    <property type="molecule type" value="Genomic_DNA"/>
</dbReference>
<dbReference type="AlphaFoldDB" id="A0A5D2ZDU9"/>
<dbReference type="EMBL" id="CM017640">
    <property type="protein sequence ID" value="TYJ36364.1"/>
    <property type="molecule type" value="Genomic_DNA"/>
</dbReference>
<keyword evidence="3" id="KW-1185">Reference proteome</keyword>
<reference evidence="2 3" key="1">
    <citation type="submission" date="2019-07" db="EMBL/GenBank/DDBJ databases">
        <title>WGS assembly of Gossypium mustelinum.</title>
        <authorList>
            <person name="Chen Z.J."/>
            <person name="Sreedasyam A."/>
            <person name="Ando A."/>
            <person name="Song Q."/>
            <person name="De L."/>
            <person name="Hulse-Kemp A."/>
            <person name="Ding M."/>
            <person name="Ye W."/>
            <person name="Kirkbride R."/>
            <person name="Jenkins J."/>
            <person name="Plott C."/>
            <person name="Lovell J."/>
            <person name="Lin Y.-M."/>
            <person name="Vaughn R."/>
            <person name="Liu B."/>
            <person name="Li W."/>
            <person name="Simpson S."/>
            <person name="Scheffler B."/>
            <person name="Saski C."/>
            <person name="Grover C."/>
            <person name="Hu G."/>
            <person name="Conover J."/>
            <person name="Carlson J."/>
            <person name="Shu S."/>
            <person name="Boston L."/>
            <person name="Williams M."/>
            <person name="Peterson D."/>
            <person name="Mcgee K."/>
            <person name="Jones D."/>
            <person name="Wendel J."/>
            <person name="Stelly D."/>
            <person name="Grimwood J."/>
            <person name="Schmutz J."/>
        </authorList>
    </citation>
    <scope>NUCLEOTIDE SEQUENCE [LARGE SCALE GENOMIC DNA]</scope>
    <source>
        <strain evidence="2">1408120.09</strain>
    </source>
</reference>
<proteinExistence type="predicted"/>
<evidence type="ECO:0000313" key="3">
    <source>
        <dbReference type="Proteomes" id="UP000323597"/>
    </source>
</evidence>